<dbReference type="Gene3D" id="3.10.20.310">
    <property type="entry name" value="membrane protein fhac"/>
    <property type="match status" value="1"/>
</dbReference>
<evidence type="ECO:0000256" key="2">
    <source>
        <dbReference type="ARBA" id="ARBA00022475"/>
    </source>
</evidence>
<name>A0A244CQX2_PSEDV</name>
<keyword evidence="3 9" id="KW-0997">Cell inner membrane</keyword>
<evidence type="ECO:0000313" key="12">
    <source>
        <dbReference type="Proteomes" id="UP000194841"/>
    </source>
</evidence>
<accession>A0A244CQX2</accession>
<keyword evidence="6 9" id="KW-1133">Transmembrane helix</keyword>
<evidence type="ECO:0000256" key="1">
    <source>
        <dbReference type="ARBA" id="ARBA00004370"/>
    </source>
</evidence>
<gene>
    <name evidence="9" type="primary">ftsQ</name>
    <name evidence="11" type="ORF">B1199_11000</name>
</gene>
<keyword evidence="2 9" id="KW-1003">Cell membrane</keyword>
<dbReference type="AlphaFoldDB" id="A0A244CQX2"/>
<dbReference type="Pfam" id="PF03799">
    <property type="entry name" value="FtsQ_DivIB_C"/>
    <property type="match status" value="1"/>
</dbReference>
<evidence type="ECO:0000313" key="11">
    <source>
        <dbReference type="EMBL" id="OUL57589.1"/>
    </source>
</evidence>
<keyword evidence="7 9" id="KW-0472">Membrane</keyword>
<evidence type="ECO:0000256" key="3">
    <source>
        <dbReference type="ARBA" id="ARBA00022519"/>
    </source>
</evidence>
<dbReference type="Gene3D" id="3.40.50.11690">
    <property type="entry name" value="Cell division protein FtsQ/DivIB"/>
    <property type="match status" value="1"/>
</dbReference>
<dbReference type="RefSeq" id="WP_086744172.1">
    <property type="nucleotide sequence ID" value="NZ_MWPV01000003.1"/>
</dbReference>
<dbReference type="HAMAP" id="MF_00911">
    <property type="entry name" value="FtsQ_subfam"/>
    <property type="match status" value="1"/>
</dbReference>
<evidence type="ECO:0000256" key="5">
    <source>
        <dbReference type="ARBA" id="ARBA00022692"/>
    </source>
</evidence>
<evidence type="ECO:0000259" key="10">
    <source>
        <dbReference type="PROSITE" id="PS51779"/>
    </source>
</evidence>
<keyword evidence="12" id="KW-1185">Reference proteome</keyword>
<comment type="function">
    <text evidence="9">Essential cell division protein. May link together the upstream cell division proteins, which are predominantly cytoplasmic, with the downstream cell division proteins, which are predominantly periplasmic. May control correct divisome assembly.</text>
</comment>
<comment type="subcellular location">
    <subcellularLocation>
        <location evidence="9">Cell inner membrane</location>
        <topology evidence="9">Single-pass type II membrane protein</topology>
    </subcellularLocation>
    <subcellularLocation>
        <location evidence="1">Membrane</location>
    </subcellularLocation>
    <text evidence="9">Localizes to the division septum.</text>
</comment>
<organism evidence="11 12">
    <name type="scientific">Pseudoalteromonas ulvae</name>
    <dbReference type="NCBI Taxonomy" id="107327"/>
    <lineage>
        <taxon>Bacteria</taxon>
        <taxon>Pseudomonadati</taxon>
        <taxon>Pseudomonadota</taxon>
        <taxon>Gammaproteobacteria</taxon>
        <taxon>Alteromonadales</taxon>
        <taxon>Pseudoalteromonadaceae</taxon>
        <taxon>Pseudoalteromonas</taxon>
    </lineage>
</organism>
<keyword evidence="4 9" id="KW-0132">Cell division</keyword>
<dbReference type="OrthoDB" id="9790370at2"/>
<evidence type="ECO:0000256" key="6">
    <source>
        <dbReference type="ARBA" id="ARBA00022989"/>
    </source>
</evidence>
<comment type="subunit">
    <text evidence="9">Part of a complex composed of FtsB, FtsL and FtsQ.</text>
</comment>
<dbReference type="InterPro" id="IPR013685">
    <property type="entry name" value="POTRA_FtsQ_type"/>
</dbReference>
<dbReference type="GO" id="GO:0005886">
    <property type="term" value="C:plasma membrane"/>
    <property type="evidence" value="ECO:0007669"/>
    <property type="project" value="UniProtKB-SubCell"/>
</dbReference>
<keyword evidence="8 9" id="KW-0131">Cell cycle</keyword>
<evidence type="ECO:0000256" key="9">
    <source>
        <dbReference type="HAMAP-Rule" id="MF_00911"/>
    </source>
</evidence>
<protein>
    <recommendedName>
        <fullName evidence="9">Cell division protein FtsQ</fullName>
    </recommendedName>
</protein>
<comment type="similarity">
    <text evidence="9">Belongs to the FtsQ/DivIB family. FtsQ subfamily.</text>
</comment>
<evidence type="ECO:0000256" key="8">
    <source>
        <dbReference type="ARBA" id="ARBA00023306"/>
    </source>
</evidence>
<dbReference type="PANTHER" id="PTHR35851">
    <property type="entry name" value="CELL DIVISION PROTEIN FTSQ"/>
    <property type="match status" value="1"/>
</dbReference>
<comment type="caution">
    <text evidence="11">The sequence shown here is derived from an EMBL/GenBank/DDBJ whole genome shotgun (WGS) entry which is preliminary data.</text>
</comment>
<keyword evidence="5 9" id="KW-0812">Transmembrane</keyword>
<dbReference type="Proteomes" id="UP000194841">
    <property type="component" value="Unassembled WGS sequence"/>
</dbReference>
<dbReference type="InterPro" id="IPR005548">
    <property type="entry name" value="Cell_div_FtsQ/DivIB_C"/>
</dbReference>
<dbReference type="EMBL" id="MWPV01000003">
    <property type="protein sequence ID" value="OUL57589.1"/>
    <property type="molecule type" value="Genomic_DNA"/>
</dbReference>
<dbReference type="Pfam" id="PF08478">
    <property type="entry name" value="POTRA_1"/>
    <property type="match status" value="1"/>
</dbReference>
<dbReference type="InterPro" id="IPR045335">
    <property type="entry name" value="FtsQ_C_sf"/>
</dbReference>
<dbReference type="GO" id="GO:0090529">
    <property type="term" value="P:cell septum assembly"/>
    <property type="evidence" value="ECO:0007669"/>
    <property type="project" value="InterPro"/>
</dbReference>
<dbReference type="GO" id="GO:0043093">
    <property type="term" value="P:FtsZ-dependent cytokinesis"/>
    <property type="evidence" value="ECO:0007669"/>
    <property type="project" value="UniProtKB-UniRule"/>
</dbReference>
<sequence>MKQFLETLSQIKQRINWSLFFGLGFFLLVLIGLVHSFVSVSNWMASEKNSQIKQVVVLGAPVYTSEKQILSAIRKADLSSFFELDVNQVQDLVVDLPWVASASIRKQWPDTLKVFVVEHVPVAVWNDDQLLNDKGEAFQAPKKNITQPLPDLFGPEGSEQEAWQTFQQFHELFYINNFKLTSLALSERFSWQLWLDNGIKLNLGREEKAQRVQRFIDLYPYLLKRKDAEVDVVDLRYDTGLAVSWKQLQSQQLQQQKSKA</sequence>
<dbReference type="PROSITE" id="PS51779">
    <property type="entry name" value="POTRA"/>
    <property type="match status" value="1"/>
</dbReference>
<feature type="domain" description="POTRA" evidence="10">
    <location>
        <begin position="50"/>
        <end position="119"/>
    </location>
</feature>
<evidence type="ECO:0000256" key="7">
    <source>
        <dbReference type="ARBA" id="ARBA00023136"/>
    </source>
</evidence>
<dbReference type="InterPro" id="IPR026579">
    <property type="entry name" value="FtsQ"/>
</dbReference>
<reference evidence="11 12" key="1">
    <citation type="submission" date="2017-02" db="EMBL/GenBank/DDBJ databases">
        <title>Pseudoalteromonas ulvae TC14 Genome.</title>
        <authorList>
            <person name="Molmeret M."/>
        </authorList>
    </citation>
    <scope>NUCLEOTIDE SEQUENCE [LARGE SCALE GENOMIC DNA]</scope>
    <source>
        <strain evidence="11">TC14</strain>
    </source>
</reference>
<dbReference type="GO" id="GO:0032153">
    <property type="term" value="C:cell division site"/>
    <property type="evidence" value="ECO:0007669"/>
    <property type="project" value="UniProtKB-UniRule"/>
</dbReference>
<dbReference type="PANTHER" id="PTHR35851:SF1">
    <property type="entry name" value="CELL DIVISION PROTEIN FTSQ"/>
    <property type="match status" value="1"/>
</dbReference>
<proteinExistence type="inferred from homology"/>
<feature type="transmembrane region" description="Helical" evidence="9">
    <location>
        <begin position="20"/>
        <end position="44"/>
    </location>
</feature>
<evidence type="ECO:0000256" key="4">
    <source>
        <dbReference type="ARBA" id="ARBA00022618"/>
    </source>
</evidence>
<dbReference type="InterPro" id="IPR034746">
    <property type="entry name" value="POTRA"/>
</dbReference>